<dbReference type="SUPFAM" id="SSF57196">
    <property type="entry name" value="EGF/Laminin"/>
    <property type="match status" value="1"/>
</dbReference>
<dbReference type="PROSITE" id="PS00022">
    <property type="entry name" value="EGF_1"/>
    <property type="match status" value="1"/>
</dbReference>
<sequence length="46" mass="4953">MGFDGYAQCHCNQIFTGIFCESRVHPCFPNPCTNGGTCVARGNKVA</sequence>
<name>A0A8S3CPY4_9BILA</name>
<evidence type="ECO:0000313" key="2">
    <source>
        <dbReference type="EMBL" id="CAF4654348.1"/>
    </source>
</evidence>
<feature type="domain" description="EGF-like" evidence="1">
    <location>
        <begin position="9"/>
        <end position="20"/>
    </location>
</feature>
<dbReference type="EMBL" id="CAJOBI010115758">
    <property type="protein sequence ID" value="CAF4654348.1"/>
    <property type="molecule type" value="Genomic_DNA"/>
</dbReference>
<dbReference type="InterPro" id="IPR000742">
    <property type="entry name" value="EGF"/>
</dbReference>
<dbReference type="AlphaFoldDB" id="A0A8S3CPY4"/>
<proteinExistence type="predicted"/>
<evidence type="ECO:0000313" key="4">
    <source>
        <dbReference type="Proteomes" id="UP000676336"/>
    </source>
</evidence>
<evidence type="ECO:0000313" key="3">
    <source>
        <dbReference type="EMBL" id="CAF4895551.1"/>
    </source>
</evidence>
<organism evidence="3 4">
    <name type="scientific">Rotaria magnacalcarata</name>
    <dbReference type="NCBI Taxonomy" id="392030"/>
    <lineage>
        <taxon>Eukaryota</taxon>
        <taxon>Metazoa</taxon>
        <taxon>Spiralia</taxon>
        <taxon>Gnathifera</taxon>
        <taxon>Rotifera</taxon>
        <taxon>Eurotatoria</taxon>
        <taxon>Bdelloidea</taxon>
        <taxon>Philodinida</taxon>
        <taxon>Philodinidae</taxon>
        <taxon>Rotaria</taxon>
    </lineage>
</organism>
<dbReference type="EMBL" id="CAJOBI010172655">
    <property type="protein sequence ID" value="CAF4895551.1"/>
    <property type="molecule type" value="Genomic_DNA"/>
</dbReference>
<protein>
    <recommendedName>
        <fullName evidence="1">EGF-like domain-containing protein</fullName>
    </recommendedName>
</protein>
<evidence type="ECO:0000259" key="1">
    <source>
        <dbReference type="PROSITE" id="PS00022"/>
    </source>
</evidence>
<gene>
    <name evidence="2" type="ORF">SMN809_LOCUS41238</name>
    <name evidence="3" type="ORF">SMN809_LOCUS51481</name>
</gene>
<dbReference type="Gene3D" id="2.10.25.10">
    <property type="entry name" value="Laminin"/>
    <property type="match status" value="1"/>
</dbReference>
<dbReference type="Proteomes" id="UP000676336">
    <property type="component" value="Unassembled WGS sequence"/>
</dbReference>
<reference evidence="3" key="1">
    <citation type="submission" date="2021-02" db="EMBL/GenBank/DDBJ databases">
        <authorList>
            <person name="Nowell W R."/>
        </authorList>
    </citation>
    <scope>NUCLEOTIDE SEQUENCE</scope>
</reference>
<comment type="caution">
    <text evidence="3">The sequence shown here is derived from an EMBL/GenBank/DDBJ whole genome shotgun (WGS) entry which is preliminary data.</text>
</comment>
<feature type="non-terminal residue" evidence="3">
    <location>
        <position position="1"/>
    </location>
</feature>
<accession>A0A8S3CPY4</accession>